<accession>A0AA88XQC6</accession>
<dbReference type="Pfam" id="PF16100">
    <property type="entry name" value="RMI2"/>
    <property type="match status" value="1"/>
</dbReference>
<gene>
    <name evidence="1" type="ORF">FSP39_007227</name>
</gene>
<dbReference type="AlphaFoldDB" id="A0AA88XQC6"/>
<evidence type="ECO:0008006" key="3">
    <source>
        <dbReference type="Google" id="ProtNLM"/>
    </source>
</evidence>
<name>A0AA88XQC6_PINIB</name>
<organism evidence="1 2">
    <name type="scientific">Pinctada imbricata</name>
    <name type="common">Atlantic pearl-oyster</name>
    <name type="synonym">Pinctada martensii</name>
    <dbReference type="NCBI Taxonomy" id="66713"/>
    <lineage>
        <taxon>Eukaryota</taxon>
        <taxon>Metazoa</taxon>
        <taxon>Spiralia</taxon>
        <taxon>Lophotrochozoa</taxon>
        <taxon>Mollusca</taxon>
        <taxon>Bivalvia</taxon>
        <taxon>Autobranchia</taxon>
        <taxon>Pteriomorphia</taxon>
        <taxon>Pterioida</taxon>
        <taxon>Pterioidea</taxon>
        <taxon>Pteriidae</taxon>
        <taxon>Pinctada</taxon>
    </lineage>
</organism>
<dbReference type="InterPro" id="IPR032245">
    <property type="entry name" value="RMI2"/>
</dbReference>
<proteinExistence type="predicted"/>
<sequence length="151" mass="16600">MTHILNLPSRKVFIRDLSVSARVAASLPEGPSAGQSQGKKLKEWLVTCSGKEFSLTVAWLQGTLIEVNDRDGYLWLDDGTGLAKISGHNKLPFMSYVLSKGQYVMVIGKMVSAGECPSLLAIKVQILYDQENAQRAWPIEVKDQILYASSS</sequence>
<dbReference type="InterPro" id="IPR012340">
    <property type="entry name" value="NA-bd_OB-fold"/>
</dbReference>
<dbReference type="PANTHER" id="PTHR33962:SF1">
    <property type="entry name" value="RECQ-MEDIATED GENOME INSTABILITY PROTEIN 2"/>
    <property type="match status" value="1"/>
</dbReference>
<comment type="caution">
    <text evidence="1">The sequence shown here is derived from an EMBL/GenBank/DDBJ whole genome shotgun (WGS) entry which is preliminary data.</text>
</comment>
<dbReference type="EMBL" id="VSWD01000010">
    <property type="protein sequence ID" value="KAK3089870.1"/>
    <property type="molecule type" value="Genomic_DNA"/>
</dbReference>
<dbReference type="Proteomes" id="UP001186944">
    <property type="component" value="Unassembled WGS sequence"/>
</dbReference>
<protein>
    <recommendedName>
        <fullName evidence="3">RecQ-mediated genome instability protein 2</fullName>
    </recommendedName>
</protein>
<keyword evidence="2" id="KW-1185">Reference proteome</keyword>
<dbReference type="GO" id="GO:2000042">
    <property type="term" value="P:negative regulation of double-strand break repair via homologous recombination"/>
    <property type="evidence" value="ECO:0007669"/>
    <property type="project" value="TreeGrafter"/>
</dbReference>
<evidence type="ECO:0000313" key="2">
    <source>
        <dbReference type="Proteomes" id="UP001186944"/>
    </source>
</evidence>
<dbReference type="Gene3D" id="2.40.50.140">
    <property type="entry name" value="Nucleic acid-binding proteins"/>
    <property type="match status" value="1"/>
</dbReference>
<dbReference type="GO" id="GO:0006281">
    <property type="term" value="P:DNA repair"/>
    <property type="evidence" value="ECO:0007669"/>
    <property type="project" value="TreeGrafter"/>
</dbReference>
<dbReference type="GO" id="GO:0043007">
    <property type="term" value="P:maintenance of rDNA"/>
    <property type="evidence" value="ECO:0007669"/>
    <property type="project" value="TreeGrafter"/>
</dbReference>
<dbReference type="GO" id="GO:0005829">
    <property type="term" value="C:cytosol"/>
    <property type="evidence" value="ECO:0007669"/>
    <property type="project" value="TreeGrafter"/>
</dbReference>
<dbReference type="GO" id="GO:0033045">
    <property type="term" value="P:regulation of sister chromatid segregation"/>
    <property type="evidence" value="ECO:0007669"/>
    <property type="project" value="TreeGrafter"/>
</dbReference>
<dbReference type="GO" id="GO:0016607">
    <property type="term" value="C:nuclear speck"/>
    <property type="evidence" value="ECO:0007669"/>
    <property type="project" value="TreeGrafter"/>
</dbReference>
<reference evidence="1" key="1">
    <citation type="submission" date="2019-08" db="EMBL/GenBank/DDBJ databases">
        <title>The improved chromosome-level genome for the pearl oyster Pinctada fucata martensii using PacBio sequencing and Hi-C.</title>
        <authorList>
            <person name="Zheng Z."/>
        </authorList>
    </citation>
    <scope>NUCLEOTIDE SEQUENCE</scope>
    <source>
        <strain evidence="1">ZZ-2019</strain>
        <tissue evidence="1">Adductor muscle</tissue>
    </source>
</reference>
<dbReference type="PANTHER" id="PTHR33962">
    <property type="entry name" value="RECQ-MEDIATED GENOME INSTABILITY PROTEIN 2 RMI2"/>
    <property type="match status" value="1"/>
</dbReference>
<evidence type="ECO:0000313" key="1">
    <source>
        <dbReference type="EMBL" id="KAK3089870.1"/>
    </source>
</evidence>